<proteinExistence type="predicted"/>
<evidence type="ECO:0000256" key="1">
    <source>
        <dbReference type="SAM" id="Phobius"/>
    </source>
</evidence>
<evidence type="ECO:0008006" key="4">
    <source>
        <dbReference type="Google" id="ProtNLM"/>
    </source>
</evidence>
<dbReference type="EMBL" id="AP025516">
    <property type="protein sequence ID" value="BDD85944.1"/>
    <property type="molecule type" value="Genomic_DNA"/>
</dbReference>
<keyword evidence="1" id="KW-0472">Membrane</keyword>
<keyword evidence="1" id="KW-0812">Transmembrane</keyword>
<reference evidence="2 3" key="1">
    <citation type="submission" date="2022-01" db="EMBL/GenBank/DDBJ databases">
        <title>Desulfofustis limnae sp. nov., a novel mesophilic sulfate-reducing bacterium isolated from marsh soil.</title>
        <authorList>
            <person name="Watanabe M."/>
            <person name="Takahashi A."/>
            <person name="Kojima H."/>
            <person name="Fukui M."/>
        </authorList>
    </citation>
    <scope>NUCLEOTIDE SEQUENCE [LARGE SCALE GENOMIC DNA]</scope>
    <source>
        <strain evidence="2 3">PPLL</strain>
    </source>
</reference>
<evidence type="ECO:0000313" key="2">
    <source>
        <dbReference type="EMBL" id="BDD85944.1"/>
    </source>
</evidence>
<feature type="transmembrane region" description="Helical" evidence="1">
    <location>
        <begin position="7"/>
        <end position="25"/>
    </location>
</feature>
<accession>A0ABM7W4W4</accession>
<dbReference type="Proteomes" id="UP000830055">
    <property type="component" value="Chromosome"/>
</dbReference>
<sequence length="70" mass="7506">MKNIIHNVIVILLSGIGIFFIVSGVHQRSAILGDGPALWQFDPMMIGIGTAIIVSAVLLYKNVACKSNEP</sequence>
<protein>
    <recommendedName>
        <fullName evidence="4">DUF3955 domain-containing protein</fullName>
    </recommendedName>
</protein>
<dbReference type="RefSeq" id="WP_284153063.1">
    <property type="nucleotide sequence ID" value="NZ_AP025516.1"/>
</dbReference>
<evidence type="ECO:0000313" key="3">
    <source>
        <dbReference type="Proteomes" id="UP000830055"/>
    </source>
</evidence>
<name>A0ABM7W4W4_9BACT</name>
<keyword evidence="1" id="KW-1133">Transmembrane helix</keyword>
<gene>
    <name evidence="2" type="ORF">DPPLL_03090</name>
</gene>
<keyword evidence="3" id="KW-1185">Reference proteome</keyword>
<organism evidence="2 3">
    <name type="scientific">Desulfofustis limnaeus</name>
    <dbReference type="NCBI Taxonomy" id="2740163"/>
    <lineage>
        <taxon>Bacteria</taxon>
        <taxon>Pseudomonadati</taxon>
        <taxon>Thermodesulfobacteriota</taxon>
        <taxon>Desulfobulbia</taxon>
        <taxon>Desulfobulbales</taxon>
        <taxon>Desulfocapsaceae</taxon>
        <taxon>Desulfofustis</taxon>
    </lineage>
</organism>
<feature type="transmembrane region" description="Helical" evidence="1">
    <location>
        <begin position="37"/>
        <end position="60"/>
    </location>
</feature>